<gene>
    <name evidence="3" type="ORF">SAMN06265221_12627</name>
</gene>
<dbReference type="PROSITE" id="PS51257">
    <property type="entry name" value="PROKAR_LIPOPROTEIN"/>
    <property type="match status" value="1"/>
</dbReference>
<feature type="signal peptide" evidence="2">
    <location>
        <begin position="1"/>
        <end position="20"/>
    </location>
</feature>
<evidence type="ECO:0000313" key="3">
    <source>
        <dbReference type="EMBL" id="SMO97097.1"/>
    </source>
</evidence>
<feature type="compositionally biased region" description="Low complexity" evidence="1">
    <location>
        <begin position="166"/>
        <end position="246"/>
    </location>
</feature>
<evidence type="ECO:0000313" key="4">
    <source>
        <dbReference type="Proteomes" id="UP000319014"/>
    </source>
</evidence>
<protein>
    <submittedName>
        <fullName evidence="3">Uncharacterized protein</fullName>
    </submittedName>
</protein>
<feature type="chain" id="PRO_5022109584" evidence="2">
    <location>
        <begin position="21"/>
        <end position="292"/>
    </location>
</feature>
<reference evidence="3 4" key="1">
    <citation type="submission" date="2017-05" db="EMBL/GenBank/DDBJ databases">
        <authorList>
            <person name="Varghese N."/>
            <person name="Submissions S."/>
        </authorList>
    </citation>
    <scope>NUCLEOTIDE SEQUENCE [LARGE SCALE GENOMIC DNA]</scope>
    <source>
        <strain evidence="3 4">DSM 100094</strain>
    </source>
</reference>
<sequence>MKFRSAFAVLSMTVALTACGELPFQQSDEPEVAAHSGPPTVSPLDAPIETGTEGTAVSTAEASTMNTAIFRAAGSGWVVTAGDKLAVYERPGQRSTGVTVRRMTYGRGVEFIGTMNGSVFSLNVRAAECQTGDAKTPFTAQLRVGTQRLSGCAAPTDSVPKPQVRASSAAPTPKKAAPKPAAPAAKPAEAATTPAASSTAPVTEPATTPATEAPATTTAPETPAVTPAPATTTPAPAAPAAAAPEAPATPAPAAPATPAADAPAAETAPATAPDTTPVPETVLPPAPTSTTE</sequence>
<keyword evidence="2" id="KW-0732">Signal</keyword>
<evidence type="ECO:0000256" key="2">
    <source>
        <dbReference type="SAM" id="SignalP"/>
    </source>
</evidence>
<feature type="compositionally biased region" description="Pro residues" evidence="1">
    <location>
        <begin position="282"/>
        <end position="292"/>
    </location>
</feature>
<accession>A0A521FLM3</accession>
<dbReference type="AlphaFoldDB" id="A0A521FLM3"/>
<dbReference type="EMBL" id="FXTK01000026">
    <property type="protein sequence ID" value="SMO97097.1"/>
    <property type="molecule type" value="Genomic_DNA"/>
</dbReference>
<organism evidence="3 4">
    <name type="scientific">Paracoccus laeviglucosivorans</name>
    <dbReference type="NCBI Taxonomy" id="1197861"/>
    <lineage>
        <taxon>Bacteria</taxon>
        <taxon>Pseudomonadati</taxon>
        <taxon>Pseudomonadota</taxon>
        <taxon>Alphaproteobacteria</taxon>
        <taxon>Rhodobacterales</taxon>
        <taxon>Paracoccaceae</taxon>
        <taxon>Paracoccus</taxon>
    </lineage>
</organism>
<name>A0A521FLM3_9RHOB</name>
<proteinExistence type="predicted"/>
<dbReference type="Proteomes" id="UP000319014">
    <property type="component" value="Unassembled WGS sequence"/>
</dbReference>
<dbReference type="OrthoDB" id="9809132at2"/>
<feature type="region of interest" description="Disordered" evidence="1">
    <location>
        <begin position="151"/>
        <end position="292"/>
    </location>
</feature>
<keyword evidence="4" id="KW-1185">Reference proteome</keyword>
<evidence type="ECO:0000256" key="1">
    <source>
        <dbReference type="SAM" id="MobiDB-lite"/>
    </source>
</evidence>
<dbReference type="RefSeq" id="WP_142664733.1">
    <property type="nucleotide sequence ID" value="NZ_FXTK01000026.1"/>
</dbReference>
<feature type="compositionally biased region" description="Low complexity" evidence="1">
    <location>
        <begin position="256"/>
        <end position="281"/>
    </location>
</feature>